<dbReference type="EMBL" id="MU274944">
    <property type="protein sequence ID" value="KAI0084344.1"/>
    <property type="molecule type" value="Genomic_DNA"/>
</dbReference>
<dbReference type="Proteomes" id="UP001055072">
    <property type="component" value="Unassembled WGS sequence"/>
</dbReference>
<keyword evidence="2" id="KW-1185">Reference proteome</keyword>
<evidence type="ECO:0000313" key="2">
    <source>
        <dbReference type="Proteomes" id="UP001055072"/>
    </source>
</evidence>
<sequence>MHPLRQTLFFALLALSLFQVDVYAAQSGTNAARLAHGQSPVRPKRLYFPGLNAARNLVPSGTPLESGSSSGVVSSSAIVSITDSQSLPTPSPSDSTIPSSAASSAVPPPSSSSASSTPVSSSSSSSAPTPTAPAPGTAITARIGLYTTNTGTTGPYKRDDATFVGYLGAYGVTTETNSAWTYTYTVPNSPGTPTNLNHPNTPYRLSAVAIGSGPQVTLGPGNTIYLEVQNSRASTPPGSTISIYVYDTYAIGYAQTSIWLVDPITGLVTSQWVNPDGSHPETFFIKSGSNVYITGDVNALRGQLGNPTDFTPVELYHLVGSQ</sequence>
<gene>
    <name evidence="1" type="ORF">BDY19DRAFT_997826</name>
</gene>
<proteinExistence type="predicted"/>
<evidence type="ECO:0000313" key="1">
    <source>
        <dbReference type="EMBL" id="KAI0084344.1"/>
    </source>
</evidence>
<comment type="caution">
    <text evidence="1">The sequence shown here is derived from an EMBL/GenBank/DDBJ whole genome shotgun (WGS) entry which is preliminary data.</text>
</comment>
<organism evidence="1 2">
    <name type="scientific">Irpex rosettiformis</name>
    <dbReference type="NCBI Taxonomy" id="378272"/>
    <lineage>
        <taxon>Eukaryota</taxon>
        <taxon>Fungi</taxon>
        <taxon>Dikarya</taxon>
        <taxon>Basidiomycota</taxon>
        <taxon>Agaricomycotina</taxon>
        <taxon>Agaricomycetes</taxon>
        <taxon>Polyporales</taxon>
        <taxon>Irpicaceae</taxon>
        <taxon>Irpex</taxon>
    </lineage>
</organism>
<name>A0ACB8TQQ5_9APHY</name>
<accession>A0ACB8TQQ5</accession>
<protein>
    <submittedName>
        <fullName evidence="1">Uncharacterized protein</fullName>
    </submittedName>
</protein>
<reference evidence="1" key="1">
    <citation type="journal article" date="2021" name="Environ. Microbiol.">
        <title>Gene family expansions and transcriptome signatures uncover fungal adaptations to wood decay.</title>
        <authorList>
            <person name="Hage H."/>
            <person name="Miyauchi S."/>
            <person name="Viragh M."/>
            <person name="Drula E."/>
            <person name="Min B."/>
            <person name="Chaduli D."/>
            <person name="Navarro D."/>
            <person name="Favel A."/>
            <person name="Norest M."/>
            <person name="Lesage-Meessen L."/>
            <person name="Balint B."/>
            <person name="Merenyi Z."/>
            <person name="de Eugenio L."/>
            <person name="Morin E."/>
            <person name="Martinez A.T."/>
            <person name="Baldrian P."/>
            <person name="Stursova M."/>
            <person name="Martinez M.J."/>
            <person name="Novotny C."/>
            <person name="Magnuson J.K."/>
            <person name="Spatafora J.W."/>
            <person name="Maurice S."/>
            <person name="Pangilinan J."/>
            <person name="Andreopoulos W."/>
            <person name="LaButti K."/>
            <person name="Hundley H."/>
            <person name="Na H."/>
            <person name="Kuo A."/>
            <person name="Barry K."/>
            <person name="Lipzen A."/>
            <person name="Henrissat B."/>
            <person name="Riley R."/>
            <person name="Ahrendt S."/>
            <person name="Nagy L.G."/>
            <person name="Grigoriev I.V."/>
            <person name="Martin F."/>
            <person name="Rosso M.N."/>
        </authorList>
    </citation>
    <scope>NUCLEOTIDE SEQUENCE</scope>
    <source>
        <strain evidence="1">CBS 384.51</strain>
    </source>
</reference>